<evidence type="ECO:0008006" key="3">
    <source>
        <dbReference type="Google" id="ProtNLM"/>
    </source>
</evidence>
<organism evidence="1 2">
    <name type="scientific">Moritella viscosa</name>
    <dbReference type="NCBI Taxonomy" id="80854"/>
    <lineage>
        <taxon>Bacteria</taxon>
        <taxon>Pseudomonadati</taxon>
        <taxon>Pseudomonadota</taxon>
        <taxon>Gammaproteobacteria</taxon>
        <taxon>Alteromonadales</taxon>
        <taxon>Moritellaceae</taxon>
        <taxon>Moritella</taxon>
    </lineage>
</organism>
<dbReference type="RefSeq" id="WP_075473583.1">
    <property type="nucleotide sequence ID" value="NZ_CAWQZC010000027.1"/>
</dbReference>
<comment type="caution">
    <text evidence="1">The sequence shown here is derived from an EMBL/GenBank/DDBJ whole genome shotgun (WGS) entry which is preliminary data.</text>
</comment>
<reference evidence="1 2" key="1">
    <citation type="submission" date="2016-11" db="EMBL/GenBank/DDBJ databases">
        <authorList>
            <person name="Klemetsen T."/>
        </authorList>
    </citation>
    <scope>NUCLEOTIDE SEQUENCE [LARGE SCALE GENOMIC DNA]</scope>
    <source>
        <strain evidence="1">MT 2528</strain>
    </source>
</reference>
<sequence>MDKLNKIFRNKIVISALGVIALIDTAFAIDYFTTDHEARDCRETQYEELQAMINDYDSSGDSLARIALGKVIAKQSEILTELKQSDEMAKNYCN</sequence>
<evidence type="ECO:0000313" key="1">
    <source>
        <dbReference type="EMBL" id="SGZ00079.1"/>
    </source>
</evidence>
<protein>
    <recommendedName>
        <fullName evidence="3">TMhelix containing protein</fullName>
    </recommendedName>
</protein>
<dbReference type="GeneID" id="61298073"/>
<gene>
    <name evidence="1" type="ORF">MT2528_3967</name>
</gene>
<evidence type="ECO:0000313" key="2">
    <source>
        <dbReference type="Proteomes" id="UP000182660"/>
    </source>
</evidence>
<dbReference type="Proteomes" id="UP000182660">
    <property type="component" value="Unassembled WGS sequence"/>
</dbReference>
<accession>A0ABY1HIJ6</accession>
<dbReference type="EMBL" id="FPLJ01000089">
    <property type="protein sequence ID" value="SGZ00079.1"/>
    <property type="molecule type" value="Genomic_DNA"/>
</dbReference>
<name>A0ABY1HIJ6_9GAMM</name>
<proteinExistence type="predicted"/>
<keyword evidence="2" id="KW-1185">Reference proteome</keyword>